<dbReference type="SUPFAM" id="SSF47203">
    <property type="entry name" value="Acyl-CoA dehydrogenase C-terminal domain-like"/>
    <property type="match status" value="1"/>
</dbReference>
<proteinExistence type="inferred from homology"/>
<evidence type="ECO:0000256" key="1">
    <source>
        <dbReference type="ARBA" id="ARBA00001974"/>
    </source>
</evidence>
<evidence type="ECO:0000256" key="3">
    <source>
        <dbReference type="ARBA" id="ARBA00022630"/>
    </source>
</evidence>
<evidence type="ECO:0000259" key="6">
    <source>
        <dbReference type="Pfam" id="PF00441"/>
    </source>
</evidence>
<evidence type="ECO:0000259" key="7">
    <source>
        <dbReference type="Pfam" id="PF02771"/>
    </source>
</evidence>
<dbReference type="InterPro" id="IPR037069">
    <property type="entry name" value="AcylCoA_DH/ox_N_sf"/>
</dbReference>
<dbReference type="AlphaFoldDB" id="A0ABD7V5F4"/>
<comment type="similarity">
    <text evidence="2">Belongs to the acyl-CoA dehydrogenase family.</text>
</comment>
<feature type="domain" description="Acyl-CoA dehydrogenase/oxidase C-terminal" evidence="6">
    <location>
        <begin position="201"/>
        <end position="314"/>
    </location>
</feature>
<dbReference type="RefSeq" id="WP_131734868.1">
    <property type="nucleotide sequence ID" value="NZ_CAACYD010000007.1"/>
</dbReference>
<sequence length="367" mass="37881">MSEMSADLVSAVRSMIERIEIDTRTPAEHTDDALWEALRESGFTSIDVPEAAGGHGGDTADATSVLTTITESGALVPYAEHAMLAAWLAGSAGHELPDATATIAVADADLALDADGEQAYVTGVLRDVVHVSAASVVVALVPGDGDRPAQVATLPLDHPGVSVSAGADLLGASIGDVTLDRVPAIGVAETPVDAERLRERGALVYAAALAAAARAVCDRTVQYASERVQFGRPLTKFQAVQQRLATLAALATMMEVASSRAVAAGDGDPVLAEVSTAAAKVVTSLYGHAVAAAGHQIHGAIGFTSEHSLGRFTTALWTWRDRHGTEREWASGLAGRILDDGLDPWDLITGTVDDATRLPASAEGQAQ</sequence>
<comment type="caution">
    <text evidence="8">The sequence shown here is derived from an EMBL/GenBank/DDBJ whole genome shotgun (WGS) entry which is preliminary data.</text>
</comment>
<dbReference type="GO" id="GO:0016491">
    <property type="term" value="F:oxidoreductase activity"/>
    <property type="evidence" value="ECO:0007669"/>
    <property type="project" value="UniProtKB-KW"/>
</dbReference>
<dbReference type="InterPro" id="IPR009100">
    <property type="entry name" value="AcylCoA_DH/oxidase_NM_dom_sf"/>
</dbReference>
<dbReference type="Proteomes" id="UP000360750">
    <property type="component" value="Unassembled WGS sequence"/>
</dbReference>
<dbReference type="InterPro" id="IPR013786">
    <property type="entry name" value="AcylCoA_DH/ox_N"/>
</dbReference>
<evidence type="ECO:0000256" key="4">
    <source>
        <dbReference type="ARBA" id="ARBA00022827"/>
    </source>
</evidence>
<dbReference type="EMBL" id="CAACYD010000007">
    <property type="protein sequence ID" value="VFA89653.1"/>
    <property type="molecule type" value="Genomic_DNA"/>
</dbReference>
<dbReference type="InterPro" id="IPR009075">
    <property type="entry name" value="AcylCo_DH/oxidase_C"/>
</dbReference>
<dbReference type="Pfam" id="PF00441">
    <property type="entry name" value="Acyl-CoA_dh_1"/>
    <property type="match status" value="1"/>
</dbReference>
<dbReference type="SUPFAM" id="SSF56645">
    <property type="entry name" value="Acyl-CoA dehydrogenase NM domain-like"/>
    <property type="match status" value="1"/>
</dbReference>
<dbReference type="Gene3D" id="1.20.140.10">
    <property type="entry name" value="Butyryl-CoA Dehydrogenase, subunit A, domain 3"/>
    <property type="match status" value="1"/>
</dbReference>
<dbReference type="Pfam" id="PF02771">
    <property type="entry name" value="Acyl-CoA_dh_N"/>
    <property type="match status" value="1"/>
</dbReference>
<keyword evidence="5 8" id="KW-0560">Oxidoreductase</keyword>
<evidence type="ECO:0000256" key="2">
    <source>
        <dbReference type="ARBA" id="ARBA00009347"/>
    </source>
</evidence>
<evidence type="ECO:0000256" key="5">
    <source>
        <dbReference type="ARBA" id="ARBA00023002"/>
    </source>
</evidence>
<protein>
    <submittedName>
        <fullName evidence="8">Crotonobetainyl-CoA dehydrogenase</fullName>
        <ecNumber evidence="8">1.3.99.-</ecNumber>
    </submittedName>
</protein>
<keyword evidence="4" id="KW-0274">FAD</keyword>
<organism evidence="8 9">
    <name type="scientific">Gordonia paraffinivorans</name>
    <dbReference type="NCBI Taxonomy" id="175628"/>
    <lineage>
        <taxon>Bacteria</taxon>
        <taxon>Bacillati</taxon>
        <taxon>Actinomycetota</taxon>
        <taxon>Actinomycetes</taxon>
        <taxon>Mycobacteriales</taxon>
        <taxon>Gordoniaceae</taxon>
        <taxon>Gordonia</taxon>
    </lineage>
</organism>
<reference evidence="8 9" key="1">
    <citation type="submission" date="2019-02" db="EMBL/GenBank/DDBJ databases">
        <authorList>
            <consortium name="Pathogen Informatics"/>
        </authorList>
    </citation>
    <scope>NUCLEOTIDE SEQUENCE [LARGE SCALE GENOMIC DNA]</scope>
    <source>
        <strain evidence="8 9">3012STDY6756503</strain>
    </source>
</reference>
<dbReference type="EC" id="1.3.99.-" evidence="8"/>
<dbReference type="PANTHER" id="PTHR43884">
    <property type="entry name" value="ACYL-COA DEHYDROGENASE"/>
    <property type="match status" value="1"/>
</dbReference>
<comment type="cofactor">
    <cofactor evidence="1">
        <name>FAD</name>
        <dbReference type="ChEBI" id="CHEBI:57692"/>
    </cofactor>
</comment>
<gene>
    <name evidence="8" type="primary">caiA_4</name>
    <name evidence="8" type="ORF">NCTC8139_03221</name>
</gene>
<dbReference type="GeneID" id="60751201"/>
<dbReference type="InterPro" id="IPR036250">
    <property type="entry name" value="AcylCo_DH-like_C"/>
</dbReference>
<evidence type="ECO:0000313" key="9">
    <source>
        <dbReference type="Proteomes" id="UP000360750"/>
    </source>
</evidence>
<evidence type="ECO:0000313" key="8">
    <source>
        <dbReference type="EMBL" id="VFA89653.1"/>
    </source>
</evidence>
<feature type="domain" description="Acyl-CoA dehydrogenase/oxidase N-terminal" evidence="7">
    <location>
        <begin position="27"/>
        <end position="88"/>
    </location>
</feature>
<dbReference type="Gene3D" id="1.10.540.10">
    <property type="entry name" value="Acyl-CoA dehydrogenase/oxidase, N-terminal domain"/>
    <property type="match status" value="1"/>
</dbReference>
<dbReference type="PANTHER" id="PTHR43884:SF20">
    <property type="entry name" value="ACYL-COA DEHYDROGENASE FADE28"/>
    <property type="match status" value="1"/>
</dbReference>
<keyword evidence="3" id="KW-0285">Flavoprotein</keyword>
<name>A0ABD7V5F4_9ACTN</name>
<accession>A0ABD7V5F4</accession>